<protein>
    <submittedName>
        <fullName evidence="2">Uncharacterized protein</fullName>
    </submittedName>
</protein>
<evidence type="ECO:0000313" key="2">
    <source>
        <dbReference type="EMBL" id="ELZ02793.1"/>
    </source>
</evidence>
<name>M0AXT6_NATA1</name>
<feature type="region of interest" description="Disordered" evidence="1">
    <location>
        <begin position="1"/>
        <end position="22"/>
    </location>
</feature>
<proteinExistence type="predicted"/>
<dbReference type="AlphaFoldDB" id="M0AXT6"/>
<dbReference type="EMBL" id="AOIO01000020">
    <property type="protein sequence ID" value="ELZ02793.1"/>
    <property type="molecule type" value="Genomic_DNA"/>
</dbReference>
<reference evidence="2 3" key="1">
    <citation type="journal article" date="2014" name="PLoS Genet.">
        <title>Phylogenetically driven sequencing of extremely halophilic archaea reveals strategies for static and dynamic osmo-response.</title>
        <authorList>
            <person name="Becker E.A."/>
            <person name="Seitzer P.M."/>
            <person name="Tritt A."/>
            <person name="Larsen D."/>
            <person name="Krusor M."/>
            <person name="Yao A.I."/>
            <person name="Wu D."/>
            <person name="Madern D."/>
            <person name="Eisen J.A."/>
            <person name="Darling A.E."/>
            <person name="Facciotti M.T."/>
        </authorList>
    </citation>
    <scope>NUCLEOTIDE SEQUENCE [LARGE SCALE GENOMIC DNA]</scope>
    <source>
        <strain evidence="2 3">DSM 12278</strain>
    </source>
</reference>
<evidence type="ECO:0000313" key="3">
    <source>
        <dbReference type="Proteomes" id="UP000011554"/>
    </source>
</evidence>
<organism evidence="2 3">
    <name type="scientific">Natrialba asiatica (strain ATCC 700177 / DSM 12278 / JCM 9576 / FERM P-10747 / NBRC 102637 / 172P1)</name>
    <dbReference type="NCBI Taxonomy" id="29540"/>
    <lineage>
        <taxon>Archaea</taxon>
        <taxon>Methanobacteriati</taxon>
        <taxon>Methanobacteriota</taxon>
        <taxon>Stenosarchaea group</taxon>
        <taxon>Halobacteria</taxon>
        <taxon>Halobacteriales</taxon>
        <taxon>Natrialbaceae</taxon>
        <taxon>Natrialba</taxon>
    </lineage>
</organism>
<evidence type="ECO:0000256" key="1">
    <source>
        <dbReference type="SAM" id="MobiDB-lite"/>
    </source>
</evidence>
<dbReference type="Proteomes" id="UP000011554">
    <property type="component" value="Unassembled WGS sequence"/>
</dbReference>
<sequence length="68" mass="7832">MSAPGTRYSRPYRLPSQHSSDSGIEFDADRFGDWFTGGLDRGFASHNRRERAFVIQKLVWSSREVPIE</sequence>
<comment type="caution">
    <text evidence="2">The sequence shown here is derived from an EMBL/GenBank/DDBJ whole genome shotgun (WGS) entry which is preliminary data.</text>
</comment>
<accession>M0AXT6</accession>
<gene>
    <name evidence="2" type="ORF">C481_06302</name>
</gene>
<keyword evidence="3" id="KW-1185">Reference proteome</keyword>